<reference evidence="2" key="1">
    <citation type="submission" date="2020-10" db="EMBL/GenBank/DDBJ databases">
        <authorList>
            <person name="Han B."/>
            <person name="Lu T."/>
            <person name="Zhao Q."/>
            <person name="Huang X."/>
            <person name="Zhao Y."/>
        </authorList>
    </citation>
    <scope>NUCLEOTIDE SEQUENCE</scope>
</reference>
<dbReference type="Pfam" id="PF14223">
    <property type="entry name" value="Retrotran_gag_2"/>
    <property type="match status" value="1"/>
</dbReference>
<dbReference type="AlphaFoldDB" id="A0A811S2U5"/>
<evidence type="ECO:0000256" key="1">
    <source>
        <dbReference type="SAM" id="MobiDB-lite"/>
    </source>
</evidence>
<comment type="caution">
    <text evidence="2">The sequence shown here is derived from an EMBL/GenBank/DDBJ whole genome shotgun (WGS) entry which is preliminary data.</text>
</comment>
<dbReference type="EMBL" id="CAJGYO010000018">
    <property type="protein sequence ID" value="CAD6336612.1"/>
    <property type="molecule type" value="Genomic_DNA"/>
</dbReference>
<gene>
    <name evidence="2" type="ORF">NCGR_LOCUS60710</name>
</gene>
<dbReference type="Proteomes" id="UP000604825">
    <property type="component" value="Unassembled WGS sequence"/>
</dbReference>
<evidence type="ECO:0000313" key="2">
    <source>
        <dbReference type="EMBL" id="CAD6336612.1"/>
    </source>
</evidence>
<feature type="compositionally biased region" description="Basic and acidic residues" evidence="1">
    <location>
        <begin position="206"/>
        <end position="218"/>
    </location>
</feature>
<evidence type="ECO:0000313" key="3">
    <source>
        <dbReference type="Proteomes" id="UP000604825"/>
    </source>
</evidence>
<keyword evidence="3" id="KW-1185">Reference proteome</keyword>
<feature type="region of interest" description="Disordered" evidence="1">
    <location>
        <begin position="201"/>
        <end position="228"/>
    </location>
</feature>
<name>A0A811S2U5_9POAL</name>
<sequence>MAPSNQPFTLRSILEKDKLNGTNYADWIRNLRIVLRAEKKEEILDTHYHKSLLIMHLLQRKTLTREHLQFDNNHVTHDMIVALNDMFQTQARTERFNVSKAFAETKLAEGAAVGPHVIKMVGYTQRLEKLGFPIGPELATDFILASLPPSYGNFITNYHMHGAENGLNELCGMLKIAEADIKKGAGSSHVMAVQNKPKFKKKGNSWKKEKGKAKDEISKPNPLAPKAGPPADAECFHCHGKGHWKRNYKLYLESIKYRGSKGHISENRMKRLHSDGLLTSFDFESYETCFVFTINGGAVSWKSSKQETVTDSTAEAEYIAASGAAKEGVWMRRFLIELGVFPNASSPLNLHCDNNGAIAQAKEPRNHQKNKHVLWKFHLI</sequence>
<organism evidence="2 3">
    <name type="scientific">Miscanthus lutarioriparius</name>
    <dbReference type="NCBI Taxonomy" id="422564"/>
    <lineage>
        <taxon>Eukaryota</taxon>
        <taxon>Viridiplantae</taxon>
        <taxon>Streptophyta</taxon>
        <taxon>Embryophyta</taxon>
        <taxon>Tracheophyta</taxon>
        <taxon>Spermatophyta</taxon>
        <taxon>Magnoliopsida</taxon>
        <taxon>Liliopsida</taxon>
        <taxon>Poales</taxon>
        <taxon>Poaceae</taxon>
        <taxon>PACMAD clade</taxon>
        <taxon>Panicoideae</taxon>
        <taxon>Andropogonodae</taxon>
        <taxon>Andropogoneae</taxon>
        <taxon>Saccharinae</taxon>
        <taxon>Miscanthus</taxon>
    </lineage>
</organism>
<dbReference type="PANTHER" id="PTHR11439">
    <property type="entry name" value="GAG-POL-RELATED RETROTRANSPOSON"/>
    <property type="match status" value="1"/>
</dbReference>
<protein>
    <submittedName>
        <fullName evidence="2">Uncharacterized protein</fullName>
    </submittedName>
</protein>
<dbReference type="OrthoDB" id="6138663at2759"/>
<proteinExistence type="predicted"/>
<dbReference type="PANTHER" id="PTHR11439:SF467">
    <property type="entry name" value="INTEGRASE CATALYTIC DOMAIN-CONTAINING PROTEIN"/>
    <property type="match status" value="1"/>
</dbReference>
<dbReference type="CDD" id="cd09272">
    <property type="entry name" value="RNase_HI_RT_Ty1"/>
    <property type="match status" value="1"/>
</dbReference>
<accession>A0A811S2U5</accession>